<evidence type="ECO:0000259" key="5">
    <source>
        <dbReference type="PROSITE" id="PS50975"/>
    </source>
</evidence>
<evidence type="ECO:0000256" key="4">
    <source>
        <dbReference type="PROSITE-ProRule" id="PRU00409"/>
    </source>
</evidence>
<gene>
    <name evidence="6" type="ORF">EV192_102485</name>
</gene>
<feature type="domain" description="ATP-grasp" evidence="5">
    <location>
        <begin position="100"/>
        <end position="291"/>
    </location>
</feature>
<evidence type="ECO:0000256" key="1">
    <source>
        <dbReference type="ARBA" id="ARBA00022598"/>
    </source>
</evidence>
<reference evidence="6 7" key="1">
    <citation type="submission" date="2019-03" db="EMBL/GenBank/DDBJ databases">
        <title>Genomic Encyclopedia of Type Strains, Phase IV (KMG-IV): sequencing the most valuable type-strain genomes for metagenomic binning, comparative biology and taxonomic classification.</title>
        <authorList>
            <person name="Goeker M."/>
        </authorList>
    </citation>
    <scope>NUCLEOTIDE SEQUENCE [LARGE SCALE GENOMIC DNA]</scope>
    <source>
        <strain evidence="6 7">DSM 45934</strain>
    </source>
</reference>
<dbReference type="Gene3D" id="3.30.470.20">
    <property type="entry name" value="ATP-grasp fold, B domain"/>
    <property type="match status" value="1"/>
</dbReference>
<dbReference type="GO" id="GO:0016874">
    <property type="term" value="F:ligase activity"/>
    <property type="evidence" value="ECO:0007669"/>
    <property type="project" value="UniProtKB-KW"/>
</dbReference>
<dbReference type="EMBL" id="SLWS01000002">
    <property type="protein sequence ID" value="TCO62348.1"/>
    <property type="molecule type" value="Genomic_DNA"/>
</dbReference>
<dbReference type="Proteomes" id="UP000295680">
    <property type="component" value="Unassembled WGS sequence"/>
</dbReference>
<dbReference type="Pfam" id="PF13535">
    <property type="entry name" value="ATP-grasp_4"/>
    <property type="match status" value="1"/>
</dbReference>
<dbReference type="PANTHER" id="PTHR43585:SF2">
    <property type="entry name" value="ATP-GRASP ENZYME FSQD"/>
    <property type="match status" value="1"/>
</dbReference>
<dbReference type="Gene3D" id="3.40.50.20">
    <property type="match status" value="1"/>
</dbReference>
<dbReference type="GO" id="GO:0005524">
    <property type="term" value="F:ATP binding"/>
    <property type="evidence" value="ECO:0007669"/>
    <property type="project" value="UniProtKB-UniRule"/>
</dbReference>
<dbReference type="GO" id="GO:0046872">
    <property type="term" value="F:metal ion binding"/>
    <property type="evidence" value="ECO:0007669"/>
    <property type="project" value="InterPro"/>
</dbReference>
<dbReference type="PANTHER" id="PTHR43585">
    <property type="entry name" value="FUMIPYRROLE BIOSYNTHESIS PROTEIN C"/>
    <property type="match status" value="1"/>
</dbReference>
<protein>
    <submittedName>
        <fullName evidence="6">ATP-grasp domain-containing protein</fullName>
    </submittedName>
</protein>
<keyword evidence="3 4" id="KW-0067">ATP-binding</keyword>
<sequence length="387" mass="43343">MTPLRQWLAEVASRTNVLTSKEIYPHYAGDFAGTHAIPDYLDDIAFEQTVAEIVRHHPITKLIHVTEDDILRCAQARDRYDLPGLRYIDALPWRDKYHMKRFVRWTGVPTPEFAAPSSIVDAEVFARRVGYPVVVKPRLGFASRGVKVVHDSAGLREAASAWDVDDVLIESYTPGFVYHVDGFMHDGKPLYVSVSRYLNDCMAFHDGLPLGSVQLDRDSENFQRVARFAEEVIPALPPVDFSPFHLEVFHTPDDELVFCEIACRLGGAHIMESLTYATGVNPAQLWIRHQAGLVDGRTVAVKDRGNRYGWLLVPPKTGVLTGIDEPTGYPFIKDFIVKAPIGKRFDGAHASTDSFVAFVVEGTDSADLERNIRFCSELSNTLGRWAT</sequence>
<accession>A0A4R2JY42</accession>
<dbReference type="InterPro" id="IPR011761">
    <property type="entry name" value="ATP-grasp"/>
</dbReference>
<evidence type="ECO:0000313" key="6">
    <source>
        <dbReference type="EMBL" id="TCO62348.1"/>
    </source>
</evidence>
<name>A0A4R2JY42_9PSEU</name>
<dbReference type="SUPFAM" id="SSF56059">
    <property type="entry name" value="Glutathione synthetase ATP-binding domain-like"/>
    <property type="match status" value="1"/>
</dbReference>
<dbReference type="InterPro" id="IPR052032">
    <property type="entry name" value="ATP-dep_AA_Ligase"/>
</dbReference>
<dbReference type="Gene3D" id="3.30.1490.20">
    <property type="entry name" value="ATP-grasp fold, A domain"/>
    <property type="match status" value="1"/>
</dbReference>
<evidence type="ECO:0000256" key="3">
    <source>
        <dbReference type="ARBA" id="ARBA00022840"/>
    </source>
</evidence>
<dbReference type="InterPro" id="IPR013815">
    <property type="entry name" value="ATP_grasp_subdomain_1"/>
</dbReference>
<keyword evidence="2 4" id="KW-0547">Nucleotide-binding</keyword>
<proteinExistence type="predicted"/>
<keyword evidence="7" id="KW-1185">Reference proteome</keyword>
<comment type="caution">
    <text evidence="6">The sequence shown here is derived from an EMBL/GenBank/DDBJ whole genome shotgun (WGS) entry which is preliminary data.</text>
</comment>
<keyword evidence="1" id="KW-0436">Ligase</keyword>
<evidence type="ECO:0000256" key="2">
    <source>
        <dbReference type="ARBA" id="ARBA00022741"/>
    </source>
</evidence>
<evidence type="ECO:0000313" key="7">
    <source>
        <dbReference type="Proteomes" id="UP000295680"/>
    </source>
</evidence>
<dbReference type="PROSITE" id="PS50975">
    <property type="entry name" value="ATP_GRASP"/>
    <property type="match status" value="1"/>
</dbReference>
<dbReference type="AlphaFoldDB" id="A0A4R2JY42"/>
<organism evidence="6 7">
    <name type="scientific">Actinocrispum wychmicini</name>
    <dbReference type="NCBI Taxonomy" id="1213861"/>
    <lineage>
        <taxon>Bacteria</taxon>
        <taxon>Bacillati</taxon>
        <taxon>Actinomycetota</taxon>
        <taxon>Actinomycetes</taxon>
        <taxon>Pseudonocardiales</taxon>
        <taxon>Pseudonocardiaceae</taxon>
        <taxon>Actinocrispum</taxon>
    </lineage>
</organism>